<protein>
    <recommendedName>
        <fullName evidence="2">SbsC C-terminal domain-containing protein</fullName>
    </recommendedName>
</protein>
<feature type="chain" id="PRO_5045899410" description="SbsC C-terminal domain-containing protein" evidence="1">
    <location>
        <begin position="23"/>
        <end position="326"/>
    </location>
</feature>
<accession>A0ABZ2NJ94</accession>
<evidence type="ECO:0000313" key="3">
    <source>
        <dbReference type="EMBL" id="WXB97888.1"/>
    </source>
</evidence>
<evidence type="ECO:0000313" key="4">
    <source>
        <dbReference type="Proteomes" id="UP001377337"/>
    </source>
</evidence>
<feature type="domain" description="SbsC C-terminal" evidence="2">
    <location>
        <begin position="38"/>
        <end position="102"/>
    </location>
</feature>
<keyword evidence="1" id="KW-0732">Signal</keyword>
<dbReference type="Proteomes" id="UP001377337">
    <property type="component" value="Chromosome"/>
</dbReference>
<keyword evidence="4" id="KW-1185">Reference proteome</keyword>
<dbReference type="Pfam" id="PF18058">
    <property type="entry name" value="SbsC_C"/>
    <property type="match status" value="1"/>
</dbReference>
<gene>
    <name evidence="3" type="ORF">WCV65_05265</name>
</gene>
<dbReference type="Gene3D" id="1.20.58.780">
    <property type="match status" value="1"/>
</dbReference>
<sequence length="326" mass="36629">MSKKMLLIGITAAIFISPLANAGLPAPSAAAVSTQSKEAVRQGESLLKKLALFKEAISSGSIEKIESLYDGLAKQRYIAEKSIARVSGASNRSILLSSYIRPVEIEMERTGYEVSEYRLLASIIYQISSEVNYKQYDIDMAKAERLKKRKEVMKSARNYEPLPGKINEELRYMEAYASGINLALNNYTLSIYVDTFPDMEPLTELHQANLTYDKVIQYLRQTEGKIGLVPNKKYRMALLEGSVTPVKIMIERTKYEISQYRLMNRVSELIDAGEIEEAKTQFRKLEGLKTRAAAIKEAGGYEPLAKAIRDELLAYETDLKAVLEGK</sequence>
<dbReference type="InterPro" id="IPR041378">
    <property type="entry name" value="S-layer_SbsC_C"/>
</dbReference>
<organism evidence="3 4">
    <name type="scientific">Metabacillus sediminis</name>
    <dbReference type="NCBI Taxonomy" id="3117746"/>
    <lineage>
        <taxon>Bacteria</taxon>
        <taxon>Bacillati</taxon>
        <taxon>Bacillota</taxon>
        <taxon>Bacilli</taxon>
        <taxon>Bacillales</taxon>
        <taxon>Bacillaceae</taxon>
        <taxon>Metabacillus</taxon>
    </lineage>
</organism>
<name>A0ABZ2NJ94_9BACI</name>
<evidence type="ECO:0000256" key="1">
    <source>
        <dbReference type="SAM" id="SignalP"/>
    </source>
</evidence>
<evidence type="ECO:0000259" key="2">
    <source>
        <dbReference type="Pfam" id="PF18058"/>
    </source>
</evidence>
<proteinExistence type="predicted"/>
<feature type="signal peptide" evidence="1">
    <location>
        <begin position="1"/>
        <end position="22"/>
    </location>
</feature>
<dbReference type="EMBL" id="CP147407">
    <property type="protein sequence ID" value="WXB97888.1"/>
    <property type="molecule type" value="Genomic_DNA"/>
</dbReference>
<dbReference type="RefSeq" id="WP_338780611.1">
    <property type="nucleotide sequence ID" value="NZ_CP147407.1"/>
</dbReference>
<reference evidence="3 4" key="1">
    <citation type="submission" date="2024-02" db="EMBL/GenBank/DDBJ databases">
        <title>Seven novel Bacillus-like species.</title>
        <authorList>
            <person name="Liu G."/>
        </authorList>
    </citation>
    <scope>NUCLEOTIDE SEQUENCE [LARGE SCALE GENOMIC DNA]</scope>
    <source>
        <strain evidence="3 4">FJAT-52054</strain>
    </source>
</reference>